<evidence type="ECO:0000313" key="2">
    <source>
        <dbReference type="EMBL" id="TVY81030.1"/>
    </source>
</evidence>
<name>A0A8T9CB34_9HELO</name>
<evidence type="ECO:0000259" key="1">
    <source>
        <dbReference type="Pfam" id="PF06985"/>
    </source>
</evidence>
<dbReference type="EMBL" id="QGMK01000563">
    <property type="protein sequence ID" value="TVY81030.1"/>
    <property type="molecule type" value="Genomic_DNA"/>
</dbReference>
<comment type="caution">
    <text evidence="2">The sequence shown here is derived from an EMBL/GenBank/DDBJ whole genome shotgun (WGS) entry which is preliminary data.</text>
</comment>
<proteinExistence type="predicted"/>
<gene>
    <name evidence="2" type="primary">het-6_27</name>
    <name evidence="2" type="ORF">LSUE1_G005789</name>
</gene>
<evidence type="ECO:0000313" key="3">
    <source>
        <dbReference type="Proteomes" id="UP000469558"/>
    </source>
</evidence>
<dbReference type="AlphaFoldDB" id="A0A8T9CB34"/>
<feature type="domain" description="Heterokaryon incompatibility" evidence="1">
    <location>
        <begin position="49"/>
        <end position="181"/>
    </location>
</feature>
<dbReference type="PANTHER" id="PTHR24148:SF64">
    <property type="entry name" value="HETEROKARYON INCOMPATIBILITY DOMAIN-CONTAINING PROTEIN"/>
    <property type="match status" value="1"/>
</dbReference>
<dbReference type="OrthoDB" id="2157530at2759"/>
<protein>
    <submittedName>
        <fullName evidence="2">Heterokaryon incompatibility protein 6 OR allele</fullName>
    </submittedName>
</protein>
<keyword evidence="3" id="KW-1185">Reference proteome</keyword>
<accession>A0A8T9CB34</accession>
<dbReference type="InterPro" id="IPR052895">
    <property type="entry name" value="HetReg/Transcr_Mod"/>
</dbReference>
<dbReference type="Pfam" id="PF06985">
    <property type="entry name" value="HET"/>
    <property type="match status" value="1"/>
</dbReference>
<organism evidence="2 3">
    <name type="scientific">Lachnellula suecica</name>
    <dbReference type="NCBI Taxonomy" id="602035"/>
    <lineage>
        <taxon>Eukaryota</taxon>
        <taxon>Fungi</taxon>
        <taxon>Dikarya</taxon>
        <taxon>Ascomycota</taxon>
        <taxon>Pezizomycotina</taxon>
        <taxon>Leotiomycetes</taxon>
        <taxon>Helotiales</taxon>
        <taxon>Lachnaceae</taxon>
        <taxon>Lachnellula</taxon>
    </lineage>
</organism>
<dbReference type="Proteomes" id="UP000469558">
    <property type="component" value="Unassembled WGS sequence"/>
</dbReference>
<dbReference type="InterPro" id="IPR010730">
    <property type="entry name" value="HET"/>
</dbReference>
<sequence>MSFTSLVPYSYKPLSPGNIRVLELQPSADTTAPLRCHLLAVNLELDPDYDALSWAWGRTELTDTIIVDESFIIRIRRNLRDALLQLRSPTKKRRMWVDAICINQPDNAEKAIQIAMMAAIYQRANSVLVWLGQYEVEAGHLARLDTFAQKTPGSVPRSEVKAVLLAVTALPWFKRRWTIQEIALNANNIICCGSARVSWTRFQQIICQLSDGEEGWLRKPLALANLWNEIIRKSNPSKTRILDLLDEFSDSDCSDNRDRIYALMAIASNLSPTETISTSTSYYGNKIPITVSYEQTWEQLYVDFATTHLTSGATTFWDLLRSTSLRSQGEPVQGKTWVPDWRFPIIREPIWLSSEEERELRRSDTTEIGSSWSAGLLDSTFDPECSGTNSTFNCDLRVIGCASNLTDECPQQYEVDEIIAWLQKSWHMVCSSLIPKHPERRGALLLQFLDALLADPSEAELVCAADSCFVQDVWEAAESAGS</sequence>
<dbReference type="PANTHER" id="PTHR24148">
    <property type="entry name" value="ANKYRIN REPEAT DOMAIN-CONTAINING PROTEIN 39 HOMOLOG-RELATED"/>
    <property type="match status" value="1"/>
</dbReference>
<reference evidence="2 3" key="1">
    <citation type="submission" date="2018-05" db="EMBL/GenBank/DDBJ databases">
        <title>Genome sequencing and assembly of the regulated plant pathogen Lachnellula willkommii and related sister species for the development of diagnostic species identification markers.</title>
        <authorList>
            <person name="Giroux E."/>
            <person name="Bilodeau G."/>
        </authorList>
    </citation>
    <scope>NUCLEOTIDE SEQUENCE [LARGE SCALE GENOMIC DNA]</scope>
    <source>
        <strain evidence="2 3">CBS 268.59</strain>
    </source>
</reference>